<evidence type="ECO:0000313" key="2">
    <source>
        <dbReference type="EMBL" id="PVU93131.1"/>
    </source>
</evidence>
<comment type="caution">
    <text evidence="2">The sequence shown here is derived from an EMBL/GenBank/DDBJ whole genome shotgun (WGS) entry which is preliminary data.</text>
</comment>
<dbReference type="AlphaFoldDB" id="A0A2T9YLC3"/>
<dbReference type="PANTHER" id="PTHR45036">
    <property type="entry name" value="METHYLTRANSFERASE LIKE 7B"/>
    <property type="match status" value="1"/>
</dbReference>
<keyword evidence="3" id="KW-1185">Reference proteome</keyword>
<dbReference type="InterPro" id="IPR052356">
    <property type="entry name" value="Thiol_S-MT"/>
</dbReference>
<evidence type="ECO:0008006" key="4">
    <source>
        <dbReference type="Google" id="ProtNLM"/>
    </source>
</evidence>
<dbReference type="OrthoDB" id="10254945at2759"/>
<proteinExistence type="predicted"/>
<dbReference type="Pfam" id="PF13489">
    <property type="entry name" value="Methyltransf_23"/>
    <property type="match status" value="1"/>
</dbReference>
<organism evidence="2 3">
    <name type="scientific">Smittium simulii</name>
    <dbReference type="NCBI Taxonomy" id="133385"/>
    <lineage>
        <taxon>Eukaryota</taxon>
        <taxon>Fungi</taxon>
        <taxon>Fungi incertae sedis</taxon>
        <taxon>Zoopagomycota</taxon>
        <taxon>Kickxellomycotina</taxon>
        <taxon>Harpellomycetes</taxon>
        <taxon>Harpellales</taxon>
        <taxon>Legeriomycetaceae</taxon>
        <taxon>Smittium</taxon>
    </lineage>
</organism>
<keyword evidence="1" id="KW-0812">Transmembrane</keyword>
<keyword evidence="1" id="KW-1133">Transmembrane helix</keyword>
<protein>
    <recommendedName>
        <fullName evidence="4">Methyltransferase type 11 domain-containing protein</fullName>
    </recommendedName>
</protein>
<gene>
    <name evidence="2" type="ORF">BB561_003438</name>
</gene>
<dbReference type="Gene3D" id="3.40.50.150">
    <property type="entry name" value="Vaccinia Virus protein VP39"/>
    <property type="match status" value="1"/>
</dbReference>
<dbReference type="SUPFAM" id="SSF53335">
    <property type="entry name" value="S-adenosyl-L-methionine-dependent methyltransferases"/>
    <property type="match status" value="1"/>
</dbReference>
<evidence type="ECO:0000256" key="1">
    <source>
        <dbReference type="SAM" id="Phobius"/>
    </source>
</evidence>
<accession>A0A2T9YLC3</accession>
<name>A0A2T9YLC3_9FUNG</name>
<dbReference type="STRING" id="133385.A0A2T9YLC3"/>
<dbReference type="InterPro" id="IPR029063">
    <property type="entry name" value="SAM-dependent_MTases_sf"/>
</dbReference>
<evidence type="ECO:0000313" key="3">
    <source>
        <dbReference type="Proteomes" id="UP000245383"/>
    </source>
</evidence>
<reference evidence="2 3" key="1">
    <citation type="journal article" date="2018" name="MBio">
        <title>Comparative Genomics Reveals the Core Gene Toolbox for the Fungus-Insect Symbiosis.</title>
        <authorList>
            <person name="Wang Y."/>
            <person name="Stata M."/>
            <person name="Wang W."/>
            <person name="Stajich J.E."/>
            <person name="White M.M."/>
            <person name="Moncalvo J.M."/>
        </authorList>
    </citation>
    <scope>NUCLEOTIDE SEQUENCE [LARGE SCALE GENOMIC DNA]</scope>
    <source>
        <strain evidence="2 3">SWE-8-4</strain>
    </source>
</reference>
<keyword evidence="1" id="KW-0472">Membrane</keyword>
<dbReference type="Proteomes" id="UP000245383">
    <property type="component" value="Unassembled WGS sequence"/>
</dbReference>
<feature type="transmembrane region" description="Helical" evidence="1">
    <location>
        <begin position="21"/>
        <end position="43"/>
    </location>
</feature>
<dbReference type="EMBL" id="MBFR01000137">
    <property type="protein sequence ID" value="PVU93131.1"/>
    <property type="molecule type" value="Genomic_DNA"/>
</dbReference>
<dbReference type="PANTHER" id="PTHR45036:SF1">
    <property type="entry name" value="METHYLTRANSFERASE LIKE 7A"/>
    <property type="match status" value="1"/>
</dbReference>
<sequence>MGSKNTSKREVQGNITHPKKWSILQIFSFSSVFLISVLFASNYNTSDTLIRRFSDNVFTYTWSRMSPFSDKSLEKHKSELFKQVSGNVLEIGPGLGTTLKYLSIDNIDKLVQVEPNQAFYPKLRQEALRLGYQVKYITNESPNIPIPPAAESEASQQDGNAKEMSAKISKNMLIYNGTLEDAEGNPTPSLVANGPYDSIISSLVLCSVDNVETTVNSIAFLLKPGGKFYFLEHVTADKPITPFEHLIYYTQRLITPIWGLVSGNCHLNRDSGTIISSSQYFTNVKVSPISTNKSSFFESLAPFIYGTAERV</sequence>